<keyword evidence="8" id="KW-1185">Reference proteome</keyword>
<dbReference type="InterPro" id="IPR011707">
    <property type="entry name" value="Cu-oxidase-like_N"/>
</dbReference>
<evidence type="ECO:0000256" key="2">
    <source>
        <dbReference type="ARBA" id="ARBA00023002"/>
    </source>
</evidence>
<protein>
    <submittedName>
        <fullName evidence="7">Putative oxidase (Copper-binding protein)</fullName>
    </submittedName>
</protein>
<organism evidence="7 8">
    <name type="scientific">Actinocatenispora rupis</name>
    <dbReference type="NCBI Taxonomy" id="519421"/>
    <lineage>
        <taxon>Bacteria</taxon>
        <taxon>Bacillati</taxon>
        <taxon>Actinomycetota</taxon>
        <taxon>Actinomycetes</taxon>
        <taxon>Micromonosporales</taxon>
        <taxon>Micromonosporaceae</taxon>
        <taxon>Actinocatenispora</taxon>
    </lineage>
</organism>
<dbReference type="InterPro" id="IPR033138">
    <property type="entry name" value="Cu_oxidase_CS"/>
</dbReference>
<dbReference type="InterPro" id="IPR034279">
    <property type="entry name" value="CuRO_3_CopA"/>
</dbReference>
<dbReference type="GO" id="GO:0005507">
    <property type="term" value="F:copper ion binding"/>
    <property type="evidence" value="ECO:0007669"/>
    <property type="project" value="InterPro"/>
</dbReference>
<dbReference type="Pfam" id="PF07731">
    <property type="entry name" value="Cu-oxidase_2"/>
    <property type="match status" value="1"/>
</dbReference>
<dbReference type="RefSeq" id="WP_373324860.1">
    <property type="nucleotide sequence ID" value="NZ_BAAAZM010000006.1"/>
</dbReference>
<dbReference type="InterPro" id="IPR008972">
    <property type="entry name" value="Cupredoxin"/>
</dbReference>
<feature type="domain" description="Plastocyanin-like" evidence="6">
    <location>
        <begin position="1"/>
        <end position="92"/>
    </location>
</feature>
<proteinExistence type="predicted"/>
<evidence type="ECO:0000259" key="4">
    <source>
        <dbReference type="Pfam" id="PF00394"/>
    </source>
</evidence>
<dbReference type="AlphaFoldDB" id="A0A8J3J3T0"/>
<dbReference type="Pfam" id="PF07732">
    <property type="entry name" value="Cu-oxidase_3"/>
    <property type="match status" value="1"/>
</dbReference>
<keyword evidence="1" id="KW-0479">Metal-binding</keyword>
<dbReference type="InterPro" id="IPR045087">
    <property type="entry name" value="Cu-oxidase_fam"/>
</dbReference>
<dbReference type="InterPro" id="IPR002355">
    <property type="entry name" value="Cu_oxidase_Cu_BS"/>
</dbReference>
<dbReference type="SUPFAM" id="SSF49503">
    <property type="entry name" value="Cupredoxins"/>
    <property type="match status" value="3"/>
</dbReference>
<dbReference type="GO" id="GO:0016491">
    <property type="term" value="F:oxidoreductase activity"/>
    <property type="evidence" value="ECO:0007669"/>
    <property type="project" value="UniProtKB-KW"/>
</dbReference>
<dbReference type="CDD" id="cd13861">
    <property type="entry name" value="CuRO_1_CumA_like"/>
    <property type="match status" value="1"/>
</dbReference>
<gene>
    <name evidence="7" type="ORF">Aru02nite_23060</name>
</gene>
<dbReference type="PANTHER" id="PTHR11709:SF394">
    <property type="entry name" value="FI03373P-RELATED"/>
    <property type="match status" value="1"/>
</dbReference>
<dbReference type="CDD" id="cd13870">
    <property type="entry name" value="CuRO_2_CopA_like_1"/>
    <property type="match status" value="1"/>
</dbReference>
<reference evidence="7" key="1">
    <citation type="submission" date="2021-01" db="EMBL/GenBank/DDBJ databases">
        <title>Whole genome shotgun sequence of Actinocatenispora rupis NBRC 107355.</title>
        <authorList>
            <person name="Komaki H."/>
            <person name="Tamura T."/>
        </authorList>
    </citation>
    <scope>NUCLEOTIDE SEQUENCE</scope>
    <source>
        <strain evidence="7">NBRC 107355</strain>
    </source>
</reference>
<dbReference type="PROSITE" id="PS00079">
    <property type="entry name" value="MULTICOPPER_OXIDASE1"/>
    <property type="match status" value="1"/>
</dbReference>
<keyword evidence="2" id="KW-0560">Oxidoreductase</keyword>
<feature type="domain" description="Plastocyanin-like" evidence="5">
    <location>
        <begin position="294"/>
        <end position="404"/>
    </location>
</feature>
<evidence type="ECO:0000259" key="5">
    <source>
        <dbReference type="Pfam" id="PF07731"/>
    </source>
</evidence>
<evidence type="ECO:0000259" key="6">
    <source>
        <dbReference type="Pfam" id="PF07732"/>
    </source>
</evidence>
<evidence type="ECO:0000256" key="3">
    <source>
        <dbReference type="ARBA" id="ARBA00023008"/>
    </source>
</evidence>
<dbReference type="InterPro" id="IPR011706">
    <property type="entry name" value="Cu-oxidase_C"/>
</dbReference>
<dbReference type="PANTHER" id="PTHR11709">
    <property type="entry name" value="MULTI-COPPER OXIDASE"/>
    <property type="match status" value="1"/>
</dbReference>
<dbReference type="Gene3D" id="2.60.40.420">
    <property type="entry name" value="Cupredoxins - blue copper proteins"/>
    <property type="match status" value="3"/>
</dbReference>
<feature type="domain" description="Plastocyanin-like" evidence="4">
    <location>
        <begin position="101"/>
        <end position="255"/>
    </location>
</feature>
<comment type="caution">
    <text evidence="7">The sequence shown here is derived from an EMBL/GenBank/DDBJ whole genome shotgun (WGS) entry which is preliminary data.</text>
</comment>
<sequence length="408" mass="44550">MPGREIRLRAGEQLDAVLRNDLPEPTTLHWHGVALRNDADGVPGVTQAAVAPGASHRYRFTAPHPGTYWFHPHVGTQQDRGLYGALVVEDPHEPLAYDEEWTVVLDDWLDGVTGTPDEVLRELRRGMDMSHPGRYMLMGATSLLLGGDAGDVRYPLFLLNGRTADAPDALRAKPGTRVRLRIVNAGGDTAFRVALGGHRLRVTHADGFPVEPVDTDALLLGMGERYDVLVTLADGVFPLVALAEGKGGAALGIVRTGAGRAPSASTRPAELERKVLGYRQLAATPAVRLARRRPDRTVTLRLAGSMSTYEWTIDGRRYDPAYRIPVEGGERVRLRFVNETSMWHPMHLHGHSFALGGAGGPRKDTAIVLPNETVVAEFDADNPGLWMIHCHNVYHAESGMMTVLGYRA</sequence>
<evidence type="ECO:0000256" key="1">
    <source>
        <dbReference type="ARBA" id="ARBA00022723"/>
    </source>
</evidence>
<dbReference type="Proteomes" id="UP000612808">
    <property type="component" value="Unassembled WGS sequence"/>
</dbReference>
<dbReference type="Pfam" id="PF00394">
    <property type="entry name" value="Cu-oxidase"/>
    <property type="match status" value="1"/>
</dbReference>
<evidence type="ECO:0000313" key="7">
    <source>
        <dbReference type="EMBL" id="GID11417.1"/>
    </source>
</evidence>
<accession>A0A8J3J3T0</accession>
<dbReference type="CDD" id="cd13896">
    <property type="entry name" value="CuRO_3_CopA"/>
    <property type="match status" value="1"/>
</dbReference>
<evidence type="ECO:0000313" key="8">
    <source>
        <dbReference type="Proteomes" id="UP000612808"/>
    </source>
</evidence>
<dbReference type="EMBL" id="BOMB01000012">
    <property type="protein sequence ID" value="GID11417.1"/>
    <property type="molecule type" value="Genomic_DNA"/>
</dbReference>
<keyword evidence="3" id="KW-0186">Copper</keyword>
<name>A0A8J3J3T0_9ACTN</name>
<dbReference type="PROSITE" id="PS00080">
    <property type="entry name" value="MULTICOPPER_OXIDASE2"/>
    <property type="match status" value="1"/>
</dbReference>
<dbReference type="InterPro" id="IPR001117">
    <property type="entry name" value="Cu-oxidase_2nd"/>
</dbReference>